<feature type="region of interest" description="Disordered" evidence="1">
    <location>
        <begin position="56"/>
        <end position="94"/>
    </location>
</feature>
<dbReference type="InterPro" id="IPR013429">
    <property type="entry name" value="Regulatory_FmdB_Zinc_ribbon"/>
</dbReference>
<comment type="caution">
    <text evidence="3">The sequence shown here is derived from an EMBL/GenBank/DDBJ whole genome shotgun (WGS) entry which is preliminary data.</text>
</comment>
<evidence type="ECO:0000256" key="1">
    <source>
        <dbReference type="SAM" id="MobiDB-lite"/>
    </source>
</evidence>
<feature type="domain" description="Putative regulatory protein FmdB zinc ribbon" evidence="2">
    <location>
        <begin position="1"/>
        <end position="41"/>
    </location>
</feature>
<dbReference type="SMART" id="SM00834">
    <property type="entry name" value="CxxC_CXXC_SSSS"/>
    <property type="match status" value="1"/>
</dbReference>
<proteinExistence type="predicted"/>
<evidence type="ECO:0000313" key="3">
    <source>
        <dbReference type="EMBL" id="MFC5993018.1"/>
    </source>
</evidence>
<protein>
    <submittedName>
        <fullName evidence="3">FmdB family zinc ribbon protein</fullName>
    </submittedName>
</protein>
<sequence>MPTYSYRCPEDSRFDLVRPMAEADEPAQCPHCGQPSRRVFGAPALRAMDSRLRRALDAGERSADAPEVVTSVPGRSRRATPVTRDPRHARLPRP</sequence>
<dbReference type="Pfam" id="PF09723">
    <property type="entry name" value="Zn_ribbon_8"/>
    <property type="match status" value="1"/>
</dbReference>
<dbReference type="NCBIfam" id="TIGR02605">
    <property type="entry name" value="CxxC_CxxC_SSSS"/>
    <property type="match status" value="1"/>
</dbReference>
<reference evidence="4" key="1">
    <citation type="journal article" date="2019" name="Int. J. Syst. Evol. Microbiol.">
        <title>The Global Catalogue of Microorganisms (GCM) 10K type strain sequencing project: providing services to taxonomists for standard genome sequencing and annotation.</title>
        <authorList>
            <consortium name="The Broad Institute Genomics Platform"/>
            <consortium name="The Broad Institute Genome Sequencing Center for Infectious Disease"/>
            <person name="Wu L."/>
            <person name="Ma J."/>
        </authorList>
    </citation>
    <scope>NUCLEOTIDE SEQUENCE [LARGE SCALE GENOMIC DNA]</scope>
    <source>
        <strain evidence="4">CCM 8391</strain>
    </source>
</reference>
<name>A0ABW1IX03_9PSEU</name>
<accession>A0ABW1IX03</accession>
<keyword evidence="4" id="KW-1185">Reference proteome</keyword>
<dbReference type="EMBL" id="JBHSQW010000005">
    <property type="protein sequence ID" value="MFC5993018.1"/>
    <property type="molecule type" value="Genomic_DNA"/>
</dbReference>
<evidence type="ECO:0000313" key="4">
    <source>
        <dbReference type="Proteomes" id="UP001596302"/>
    </source>
</evidence>
<gene>
    <name evidence="3" type="ORF">ACFQE5_02205</name>
</gene>
<dbReference type="Proteomes" id="UP001596302">
    <property type="component" value="Unassembled WGS sequence"/>
</dbReference>
<dbReference type="RefSeq" id="WP_379582169.1">
    <property type="nucleotide sequence ID" value="NZ_JBHSQW010000005.1"/>
</dbReference>
<organism evidence="3 4">
    <name type="scientific">Pseudonocardia hispaniensis</name>
    <dbReference type="NCBI Taxonomy" id="904933"/>
    <lineage>
        <taxon>Bacteria</taxon>
        <taxon>Bacillati</taxon>
        <taxon>Actinomycetota</taxon>
        <taxon>Actinomycetes</taxon>
        <taxon>Pseudonocardiales</taxon>
        <taxon>Pseudonocardiaceae</taxon>
        <taxon>Pseudonocardia</taxon>
    </lineage>
</organism>
<evidence type="ECO:0000259" key="2">
    <source>
        <dbReference type="SMART" id="SM00834"/>
    </source>
</evidence>